<gene>
    <name evidence="2" type="ORF">KACHI17_07610</name>
</gene>
<keyword evidence="1" id="KW-1133">Transmembrane helix</keyword>
<dbReference type="AlphaFoldDB" id="A0AAT9GGW8"/>
<sequence length="178" mass="21283">MEQENPSETNTLQEYKKFMARIIAGWLFLIFLCLWMSNALPFDHVDFPGFIDPSYFQVDVWKWIFTSTFLLIFLILPGRYTAIILAFLMGFFIYTYLYTGRALFNPAFVWVLIPFALPDRWFLEGWLGLKWILLISLLLHAWWLPLSVKAIPGYTLYLIPFIAWEYLFKSFMEKYEPK</sequence>
<keyword evidence="1" id="KW-0812">Transmembrane</keyword>
<accession>A0AAT9GGW8</accession>
<dbReference type="RefSeq" id="WP_353550181.1">
    <property type="nucleotide sequence ID" value="NZ_AP029612.1"/>
</dbReference>
<reference evidence="2" key="1">
    <citation type="submission" date="2024-02" db="EMBL/GenBank/DDBJ databases">
        <title>Sediminibacterium planktonica sp. nov. and Sediminibacterium longus sp. nov., isolated from surface lake and river water.</title>
        <authorList>
            <person name="Watanabe K."/>
            <person name="Takemine S."/>
            <person name="Ishii Y."/>
            <person name="Ogata Y."/>
            <person name="Shindo C."/>
            <person name="Suda W."/>
        </authorList>
    </citation>
    <scope>NUCLEOTIDE SEQUENCE</scope>
    <source>
        <strain evidence="2">KACHI17</strain>
    </source>
</reference>
<feature type="transmembrane region" description="Helical" evidence="1">
    <location>
        <begin position="151"/>
        <end position="168"/>
    </location>
</feature>
<keyword evidence="1" id="KW-0472">Membrane</keyword>
<proteinExistence type="predicted"/>
<name>A0AAT9GGW8_9BACT</name>
<feature type="transmembrane region" description="Helical" evidence="1">
    <location>
        <begin position="60"/>
        <end position="76"/>
    </location>
</feature>
<evidence type="ECO:0000256" key="1">
    <source>
        <dbReference type="SAM" id="Phobius"/>
    </source>
</evidence>
<feature type="transmembrane region" description="Helical" evidence="1">
    <location>
        <begin position="20"/>
        <end position="40"/>
    </location>
</feature>
<dbReference type="EMBL" id="AP029612">
    <property type="protein sequence ID" value="BFG69880.1"/>
    <property type="molecule type" value="Genomic_DNA"/>
</dbReference>
<protein>
    <submittedName>
        <fullName evidence="2">Uncharacterized protein</fullName>
    </submittedName>
</protein>
<organism evidence="2">
    <name type="scientific">Sediminibacterium sp. KACHI17</name>
    <dbReference type="NCBI Taxonomy" id="1751071"/>
    <lineage>
        <taxon>Bacteria</taxon>
        <taxon>Pseudomonadati</taxon>
        <taxon>Bacteroidota</taxon>
        <taxon>Chitinophagia</taxon>
        <taxon>Chitinophagales</taxon>
        <taxon>Chitinophagaceae</taxon>
        <taxon>Sediminibacterium</taxon>
    </lineage>
</organism>
<feature type="transmembrane region" description="Helical" evidence="1">
    <location>
        <begin position="129"/>
        <end position="145"/>
    </location>
</feature>
<feature type="transmembrane region" description="Helical" evidence="1">
    <location>
        <begin position="81"/>
        <end position="97"/>
    </location>
</feature>
<evidence type="ECO:0000313" key="2">
    <source>
        <dbReference type="EMBL" id="BFG69880.1"/>
    </source>
</evidence>